<dbReference type="PANTHER" id="PTHR43179">
    <property type="entry name" value="RHAMNOSYLTRANSFERASE WBBL"/>
    <property type="match status" value="1"/>
</dbReference>
<dbReference type="AlphaFoldDB" id="A0A7Y3W447"/>
<keyword evidence="3 7" id="KW-0808">Transferase</keyword>
<reference evidence="7 8" key="1">
    <citation type="submission" date="2020-05" db="EMBL/GenBank/DDBJ databases">
        <title>Parvularcula mediterraneae sp. nov., isolated from polypropylene straw from shallow seawater of the seashore of Laganas in Zakynthos island, Greece.</title>
        <authorList>
            <person name="Szabo I."/>
            <person name="Al-Omari J."/>
            <person name="Rado J."/>
            <person name="Szerdahelyi G.S."/>
        </authorList>
    </citation>
    <scope>NUCLEOTIDE SEQUENCE [LARGE SCALE GENOMIC DNA]</scope>
    <source>
        <strain evidence="7 8">ZS-1/3</strain>
    </source>
</reference>
<keyword evidence="4" id="KW-0812">Transmembrane</keyword>
<evidence type="ECO:0000256" key="1">
    <source>
        <dbReference type="ARBA" id="ARBA00006739"/>
    </source>
</evidence>
<evidence type="ECO:0000256" key="4">
    <source>
        <dbReference type="SAM" id="Phobius"/>
    </source>
</evidence>
<evidence type="ECO:0000313" key="8">
    <source>
        <dbReference type="Proteomes" id="UP000536835"/>
    </source>
</evidence>
<dbReference type="Gene3D" id="3.90.550.10">
    <property type="entry name" value="Spore Coat Polysaccharide Biosynthesis Protein SpsA, Chain A"/>
    <property type="match status" value="1"/>
</dbReference>
<feature type="domain" description="Glycosyltransferase 2-like" evidence="6">
    <location>
        <begin position="150"/>
        <end position="270"/>
    </location>
</feature>
<feature type="transmembrane region" description="Helical" evidence="4">
    <location>
        <begin position="245"/>
        <end position="274"/>
    </location>
</feature>
<dbReference type="Pfam" id="PF13632">
    <property type="entry name" value="Glyco_trans_2_3"/>
    <property type="match status" value="1"/>
</dbReference>
<evidence type="ECO:0000256" key="2">
    <source>
        <dbReference type="ARBA" id="ARBA00022676"/>
    </source>
</evidence>
<gene>
    <name evidence="7" type="ORF">HK107_00635</name>
</gene>
<dbReference type="Pfam" id="PF00535">
    <property type="entry name" value="Glycos_transf_2"/>
    <property type="match status" value="1"/>
</dbReference>
<comment type="caution">
    <text evidence="7">The sequence shown here is derived from an EMBL/GenBank/DDBJ whole genome shotgun (WGS) entry which is preliminary data.</text>
</comment>
<dbReference type="InterPro" id="IPR001173">
    <property type="entry name" value="Glyco_trans_2-like"/>
</dbReference>
<keyword evidence="2" id="KW-0328">Glycosyltransferase</keyword>
<dbReference type="InterPro" id="IPR029044">
    <property type="entry name" value="Nucleotide-diphossugar_trans"/>
</dbReference>
<name>A0A7Y3W447_9PROT</name>
<dbReference type="SUPFAM" id="SSF53448">
    <property type="entry name" value="Nucleotide-diphospho-sugar transferases"/>
    <property type="match status" value="1"/>
</dbReference>
<evidence type="ECO:0000313" key="7">
    <source>
        <dbReference type="EMBL" id="NNU14826.1"/>
    </source>
</evidence>
<comment type="similarity">
    <text evidence="1">Belongs to the glycosyltransferase 2 family.</text>
</comment>
<feature type="domain" description="Glycosyltransferase 2-like" evidence="5">
    <location>
        <begin position="13"/>
        <end position="134"/>
    </location>
</feature>
<keyword evidence="8" id="KW-1185">Reference proteome</keyword>
<dbReference type="GO" id="GO:0016757">
    <property type="term" value="F:glycosyltransferase activity"/>
    <property type="evidence" value="ECO:0007669"/>
    <property type="project" value="UniProtKB-KW"/>
</dbReference>
<dbReference type="Proteomes" id="UP000536835">
    <property type="component" value="Unassembled WGS sequence"/>
</dbReference>
<evidence type="ECO:0000259" key="6">
    <source>
        <dbReference type="Pfam" id="PF13632"/>
    </source>
</evidence>
<evidence type="ECO:0000259" key="5">
    <source>
        <dbReference type="Pfam" id="PF00535"/>
    </source>
</evidence>
<dbReference type="CDD" id="cd00761">
    <property type="entry name" value="Glyco_tranf_GTA_type"/>
    <property type="match status" value="1"/>
</dbReference>
<dbReference type="PANTHER" id="PTHR43179:SF12">
    <property type="entry name" value="GALACTOFURANOSYLTRANSFERASE GLFT2"/>
    <property type="match status" value="1"/>
</dbReference>
<organism evidence="7 8">
    <name type="scientific">Parvularcula mediterranea</name>
    <dbReference type="NCBI Taxonomy" id="2732508"/>
    <lineage>
        <taxon>Bacteria</taxon>
        <taxon>Pseudomonadati</taxon>
        <taxon>Pseudomonadota</taxon>
        <taxon>Alphaproteobacteria</taxon>
        <taxon>Parvularculales</taxon>
        <taxon>Parvularculaceae</taxon>
        <taxon>Parvularcula</taxon>
    </lineage>
</organism>
<protein>
    <submittedName>
        <fullName evidence="7">Glycosyltransferase family 2 protein</fullName>
    </submittedName>
</protein>
<accession>A0A7Y3W447</accession>
<proteinExistence type="inferred from homology"/>
<keyword evidence="4" id="KW-1133">Transmembrane helix</keyword>
<keyword evidence="4" id="KW-0472">Membrane</keyword>
<sequence length="331" mass="37016">MARGLSVLEDLGIVVIGRNEGERLKRSIASFPEGVPVVYVDSGSTDGSPEWVREQGGSVVELDTSKPFSAARARNEGTDRLLAEHPGTHFIQFVDGDCELMDGWIEAGLVRLKEDETLAVVAGQRLERFPDASWYNALCHIEWNTPVGEAAAVGGDAIYRLEAFRKVGGFDPMMMAGEEPELCLRLRREGYRVERLDHPMTLHDAAIHTFDAWWKRAVRSGYAYTLGALKHGRQGYNVREVIRSLLWGAGLPVLAVVLLIGGLWWLGLAVLALYPLKWIRMRRAVAYRTDKPGKYAYYLMLTNVAEVRGIIRALIETVKQERSILEYKSAS</sequence>
<dbReference type="EMBL" id="JABFCX010000002">
    <property type="protein sequence ID" value="NNU14826.1"/>
    <property type="molecule type" value="Genomic_DNA"/>
</dbReference>
<evidence type="ECO:0000256" key="3">
    <source>
        <dbReference type="ARBA" id="ARBA00022679"/>
    </source>
</evidence>